<sequence length="167" mass="17348">MTHSDPGAVEFVTSVGDLDSTVVALREYLHLSAAIRAMGVIERAEGTAAVVDCPRLEPIRVDFGDRVVQLAHTAQLDAPVPALPDVRMLPAFEVDPSSGEVIGTIGGLHRLVDGVRTLADALGGSNIALAVFETTNAALPLAVTVRAGSSEDPVITLGDEQFELPGA</sequence>
<accession>A0A6J7HUU2</accession>
<proteinExistence type="predicted"/>
<protein>
    <submittedName>
        <fullName evidence="1">Unannotated protein</fullName>
    </submittedName>
</protein>
<gene>
    <name evidence="1" type="ORF">UFOPK3674_00500</name>
</gene>
<evidence type="ECO:0000313" key="1">
    <source>
        <dbReference type="EMBL" id="CAB4920200.1"/>
    </source>
</evidence>
<dbReference type="AlphaFoldDB" id="A0A6J7HUU2"/>
<dbReference type="EMBL" id="CAFBMX010000002">
    <property type="protein sequence ID" value="CAB4920200.1"/>
    <property type="molecule type" value="Genomic_DNA"/>
</dbReference>
<name>A0A6J7HUU2_9ZZZZ</name>
<organism evidence="1">
    <name type="scientific">freshwater metagenome</name>
    <dbReference type="NCBI Taxonomy" id="449393"/>
    <lineage>
        <taxon>unclassified sequences</taxon>
        <taxon>metagenomes</taxon>
        <taxon>ecological metagenomes</taxon>
    </lineage>
</organism>
<reference evidence="1" key="1">
    <citation type="submission" date="2020-05" db="EMBL/GenBank/DDBJ databases">
        <authorList>
            <person name="Chiriac C."/>
            <person name="Salcher M."/>
            <person name="Ghai R."/>
            <person name="Kavagutti S V."/>
        </authorList>
    </citation>
    <scope>NUCLEOTIDE SEQUENCE</scope>
</reference>